<feature type="transmembrane region" description="Helical" evidence="5">
    <location>
        <begin position="12"/>
        <end position="29"/>
    </location>
</feature>
<proteinExistence type="predicted"/>
<protein>
    <submittedName>
        <fullName evidence="7">O-antigen ligase</fullName>
    </submittedName>
</protein>
<evidence type="ECO:0000256" key="5">
    <source>
        <dbReference type="SAM" id="Phobius"/>
    </source>
</evidence>
<keyword evidence="4 5" id="KW-0472">Membrane</keyword>
<dbReference type="PANTHER" id="PTHR37422:SF17">
    <property type="entry name" value="O-ANTIGEN LIGASE"/>
    <property type="match status" value="1"/>
</dbReference>
<dbReference type="GO" id="GO:0016874">
    <property type="term" value="F:ligase activity"/>
    <property type="evidence" value="ECO:0007669"/>
    <property type="project" value="UniProtKB-KW"/>
</dbReference>
<evidence type="ECO:0000313" key="8">
    <source>
        <dbReference type="Proteomes" id="UP000078431"/>
    </source>
</evidence>
<feature type="domain" description="O-antigen ligase-related" evidence="6">
    <location>
        <begin position="202"/>
        <end position="356"/>
    </location>
</feature>
<dbReference type="GO" id="GO:0016020">
    <property type="term" value="C:membrane"/>
    <property type="evidence" value="ECO:0007669"/>
    <property type="project" value="UniProtKB-SubCell"/>
</dbReference>
<dbReference type="InterPro" id="IPR007016">
    <property type="entry name" value="O-antigen_ligase-rel_domated"/>
</dbReference>
<feature type="transmembrane region" description="Helical" evidence="5">
    <location>
        <begin position="200"/>
        <end position="219"/>
    </location>
</feature>
<name>A0AA91IPC5_9GAMM</name>
<feature type="transmembrane region" description="Helical" evidence="5">
    <location>
        <begin position="35"/>
        <end position="53"/>
    </location>
</feature>
<evidence type="ECO:0000256" key="1">
    <source>
        <dbReference type="ARBA" id="ARBA00004141"/>
    </source>
</evidence>
<dbReference type="InterPro" id="IPR051533">
    <property type="entry name" value="WaaL-like"/>
</dbReference>
<feature type="transmembrane region" description="Helical" evidence="5">
    <location>
        <begin position="398"/>
        <end position="415"/>
    </location>
</feature>
<evidence type="ECO:0000256" key="3">
    <source>
        <dbReference type="ARBA" id="ARBA00022989"/>
    </source>
</evidence>
<evidence type="ECO:0000256" key="2">
    <source>
        <dbReference type="ARBA" id="ARBA00022692"/>
    </source>
</evidence>
<keyword evidence="3 5" id="KW-1133">Transmembrane helix</keyword>
<accession>A0AA91IPC5</accession>
<feature type="transmembrane region" description="Helical" evidence="5">
    <location>
        <begin position="239"/>
        <end position="259"/>
    </location>
</feature>
<gene>
    <name evidence="7" type="ORF">M993_02764</name>
</gene>
<sequence>MNFNISRLGAVRFCEYLIVFLYLIGLIFIPITPHVTNKIINLAGVLSIVLVIFNLKRYFRKDNSILFFAIIILGILNLAWYNFYKTPVVIYKNAYRGYLEVGKMTLFSSFSFLIMSSCFIGNKFKIQLLLSSLAQVLILSRAFYQGIYLDVSRIPLSAMDGNAGQMGAATVAAYMITFSAIYFSLVILRSELKYKMPVFYFNFILTFCALIMTGTRAAIFTYPIVTFVLLVIEYRRHKVYLVKAMCFILILLLVSSLVFKNEIKKRIDAIGSDIVLFKKDNSMSSIGARFSMIQAGFKSSPMDLSWQSLEERGQKILTLSKDDEKYKGATLYSDVHMHNEVIEALSTKGIFGVITLFFFYCSLVWYCIKTKKYLLLAFPMTMVLFGLSDVIIHAKPIPASWIITLYLSILLLNDVPKKNERKILNV</sequence>
<dbReference type="EMBL" id="LXEX01000038">
    <property type="protein sequence ID" value="OAT58642.1"/>
    <property type="molecule type" value="Genomic_DNA"/>
</dbReference>
<dbReference type="Proteomes" id="UP000078431">
    <property type="component" value="Unassembled WGS sequence"/>
</dbReference>
<comment type="subcellular location">
    <subcellularLocation>
        <location evidence="1">Membrane</location>
        <topology evidence="1">Multi-pass membrane protein</topology>
    </subcellularLocation>
</comment>
<dbReference type="PANTHER" id="PTHR37422">
    <property type="entry name" value="TEICHURONIC ACID BIOSYNTHESIS PROTEIN TUAE"/>
    <property type="match status" value="1"/>
</dbReference>
<feature type="transmembrane region" description="Helical" evidence="5">
    <location>
        <begin position="65"/>
        <end position="84"/>
    </location>
</feature>
<organism evidence="7 8">
    <name type="scientific">Obesumbacterium proteus ATCC 12841</name>
    <dbReference type="NCBI Taxonomy" id="1354268"/>
    <lineage>
        <taxon>Bacteria</taxon>
        <taxon>Pseudomonadati</taxon>
        <taxon>Pseudomonadota</taxon>
        <taxon>Gammaproteobacteria</taxon>
        <taxon>Enterobacterales</taxon>
        <taxon>Hafniaceae</taxon>
        <taxon>Obesumbacterium</taxon>
    </lineage>
</organism>
<dbReference type="Pfam" id="PF04932">
    <property type="entry name" value="Wzy_C"/>
    <property type="match status" value="1"/>
</dbReference>
<keyword evidence="7" id="KW-0436">Ligase</keyword>
<evidence type="ECO:0000313" key="7">
    <source>
        <dbReference type="EMBL" id="OAT58642.1"/>
    </source>
</evidence>
<feature type="transmembrane region" description="Helical" evidence="5">
    <location>
        <begin position="349"/>
        <end position="368"/>
    </location>
</feature>
<feature type="transmembrane region" description="Helical" evidence="5">
    <location>
        <begin position="167"/>
        <end position="188"/>
    </location>
</feature>
<evidence type="ECO:0000259" key="6">
    <source>
        <dbReference type="Pfam" id="PF04932"/>
    </source>
</evidence>
<reference evidence="7 8" key="1">
    <citation type="submission" date="2016-04" db="EMBL/GenBank/DDBJ databases">
        <title>ATOL: Assembling a taxonomically balanced genome-scale reconstruction of the evolutionary history of the Enterobacteriaceae.</title>
        <authorList>
            <person name="Plunkett G.III."/>
            <person name="Neeno-Eckwall E.C."/>
            <person name="Glasner J.D."/>
            <person name="Perna N.T."/>
        </authorList>
    </citation>
    <scope>NUCLEOTIDE SEQUENCE [LARGE SCALE GENOMIC DNA]</scope>
    <source>
        <strain evidence="7 8">ATCC 12841</strain>
    </source>
</reference>
<keyword evidence="8" id="KW-1185">Reference proteome</keyword>
<evidence type="ECO:0000256" key="4">
    <source>
        <dbReference type="ARBA" id="ARBA00023136"/>
    </source>
</evidence>
<keyword evidence="2 5" id="KW-0812">Transmembrane</keyword>
<comment type="caution">
    <text evidence="7">The sequence shown here is derived from an EMBL/GenBank/DDBJ whole genome shotgun (WGS) entry which is preliminary data.</text>
</comment>
<feature type="transmembrane region" description="Helical" evidence="5">
    <location>
        <begin position="128"/>
        <end position="147"/>
    </location>
</feature>
<feature type="transmembrane region" description="Helical" evidence="5">
    <location>
        <begin position="104"/>
        <end position="121"/>
    </location>
</feature>
<dbReference type="AlphaFoldDB" id="A0AA91IPC5"/>
<dbReference type="RefSeq" id="WP_082790848.1">
    <property type="nucleotide sequence ID" value="NZ_LXEX01000038.1"/>
</dbReference>